<gene>
    <name evidence="1" type="ORF">FOF46_03035</name>
</gene>
<evidence type="ECO:0000313" key="2">
    <source>
        <dbReference type="Proteomes" id="UP000318833"/>
    </source>
</evidence>
<dbReference type="EMBL" id="VLNR01000004">
    <property type="protein sequence ID" value="TSE10832.1"/>
    <property type="molecule type" value="Genomic_DNA"/>
</dbReference>
<dbReference type="OrthoDB" id="6402335at2"/>
<accession>A0A554VQL0</accession>
<reference evidence="1 2" key="1">
    <citation type="submission" date="2019-07" db="EMBL/GenBank/DDBJ databases">
        <title>The draft genome sequence of Aquimarina algiphila M91.</title>
        <authorList>
            <person name="Meng X."/>
        </authorList>
    </citation>
    <scope>NUCLEOTIDE SEQUENCE [LARGE SCALE GENOMIC DNA]</scope>
    <source>
        <strain evidence="1 2">M91</strain>
    </source>
</reference>
<comment type="caution">
    <text evidence="1">The sequence shown here is derived from an EMBL/GenBank/DDBJ whole genome shotgun (WGS) entry which is preliminary data.</text>
</comment>
<dbReference type="Pfam" id="PF25594">
    <property type="entry name" value="GldB_lipo"/>
    <property type="match status" value="1"/>
</dbReference>
<keyword evidence="2" id="KW-1185">Reference proteome</keyword>
<organism evidence="1 2">
    <name type="scientific">Aquimarina algiphila</name>
    <dbReference type="NCBI Taxonomy" id="2047982"/>
    <lineage>
        <taxon>Bacteria</taxon>
        <taxon>Pseudomonadati</taxon>
        <taxon>Bacteroidota</taxon>
        <taxon>Flavobacteriia</taxon>
        <taxon>Flavobacteriales</taxon>
        <taxon>Flavobacteriaceae</taxon>
        <taxon>Aquimarina</taxon>
    </lineage>
</organism>
<dbReference type="RefSeq" id="WP_143915420.1">
    <property type="nucleotide sequence ID" value="NZ_CANMIK010000005.1"/>
</dbReference>
<proteinExistence type="predicted"/>
<protein>
    <submittedName>
        <fullName evidence="1">Uncharacterized protein</fullName>
    </submittedName>
</protein>
<sequence>MTQNYIRLIILIFILYGCTNNQSSSINSTFPTNPMHAEIITSDVDLFWETFDELLRDTIQNPFERYLKEGSPGLQNFISNQRIVGPDELKELVLSEKKYYSNIRSSSYKAVGFKNQIKASFYALKYLYPEAVFPPTYILIGRTTSGGTASDAGLSIGVEIFSDNQARTAYGRPSLDIELLPFLTAHEIIHFLQKDDQNNETLLKHCIREGSADFIAEMIAGEKVKYCNGPNVYEYGEQNFKKLFEKFKETMNKEELSPWLGSETIDGRPQNLGYWIGYKIVKSYFDLMDDKKKAIKDILNINNYKKFYEDSGIEDDFM</sequence>
<dbReference type="AlphaFoldDB" id="A0A554VQL0"/>
<dbReference type="PROSITE" id="PS51257">
    <property type="entry name" value="PROKAR_LIPOPROTEIN"/>
    <property type="match status" value="1"/>
</dbReference>
<dbReference type="InterPro" id="IPR019853">
    <property type="entry name" value="GldB-like"/>
</dbReference>
<name>A0A554VQL0_9FLAO</name>
<evidence type="ECO:0000313" key="1">
    <source>
        <dbReference type="EMBL" id="TSE10832.1"/>
    </source>
</evidence>
<dbReference type="Proteomes" id="UP000318833">
    <property type="component" value="Unassembled WGS sequence"/>
</dbReference>